<sequence>MRRWVKGAVSAAAVALLATGCAGSGGDTGGEPEDGPRALTVWMMEGSAPETLTNELHGELEAANEGVTVNYEVQQWNGIQEKLTTALAGDNPPDVIELGNTQTPQFAAEQVLLDLSGSATELNSAEWLEGLRASGEYDGKQYGMPFFAANREVFYRKDMFTEAGIAGPPTSRAEWLDAITKLNEKFGDDPEFQSLYMPGQNWYTLLSFIWDEGGDVARATGDGFQATLDSAESKDGLAFYQELVESSGTTAPKDSDEQTPAQSGIYGQGKVAMFIGLPWEMASVTEDAPELEAKTGAFPIPSKVAGENAPVFLGGSNLAIPANSKNPELAKEYLKLISSAKYQGKIAEAGMVPGTSKDTSALEADPFGKAMAEAAQKGRAVPASPEWGSIEAGQNPLKDMLTAVLTGAKDIDTASADANAALTSALAG</sequence>
<proteinExistence type="inferred from homology"/>
<dbReference type="GO" id="GO:0042956">
    <property type="term" value="P:maltodextrin transmembrane transport"/>
    <property type="evidence" value="ECO:0007669"/>
    <property type="project" value="TreeGrafter"/>
</dbReference>
<dbReference type="Proteomes" id="UP000320876">
    <property type="component" value="Unassembled WGS sequence"/>
</dbReference>
<evidence type="ECO:0000256" key="2">
    <source>
        <dbReference type="ARBA" id="ARBA00022448"/>
    </source>
</evidence>
<dbReference type="InterPro" id="IPR006059">
    <property type="entry name" value="SBP"/>
</dbReference>
<evidence type="ECO:0000256" key="1">
    <source>
        <dbReference type="ARBA" id="ARBA00008520"/>
    </source>
</evidence>
<keyword evidence="6" id="KW-1185">Reference proteome</keyword>
<evidence type="ECO:0000313" key="6">
    <source>
        <dbReference type="Proteomes" id="UP000320876"/>
    </source>
</evidence>
<name>A0A542DCX9_AMYCI</name>
<accession>A0A542DCX9</accession>
<organism evidence="5 6">
    <name type="scientific">Amycolatopsis cihanbeyliensis</name>
    <dbReference type="NCBI Taxonomy" id="1128664"/>
    <lineage>
        <taxon>Bacteria</taxon>
        <taxon>Bacillati</taxon>
        <taxon>Actinomycetota</taxon>
        <taxon>Actinomycetes</taxon>
        <taxon>Pseudonocardiales</taxon>
        <taxon>Pseudonocardiaceae</taxon>
        <taxon>Amycolatopsis</taxon>
    </lineage>
</organism>
<dbReference type="PANTHER" id="PTHR30061:SF50">
    <property type="entry name" value="MALTOSE_MALTODEXTRIN-BINDING PERIPLASMIC PROTEIN"/>
    <property type="match status" value="1"/>
</dbReference>
<comment type="similarity">
    <text evidence="1">Belongs to the bacterial solute-binding protein 1 family.</text>
</comment>
<dbReference type="OrthoDB" id="2507686at2"/>
<protein>
    <submittedName>
        <fullName evidence="5">N,N'-diacetylchitobiose transport system substrate-binding protein</fullName>
    </submittedName>
</protein>
<evidence type="ECO:0000313" key="5">
    <source>
        <dbReference type="EMBL" id="TQJ00923.1"/>
    </source>
</evidence>
<keyword evidence="3 4" id="KW-0732">Signal</keyword>
<feature type="signal peptide" evidence="4">
    <location>
        <begin position="1"/>
        <end position="24"/>
    </location>
</feature>
<evidence type="ECO:0000256" key="4">
    <source>
        <dbReference type="SAM" id="SignalP"/>
    </source>
</evidence>
<evidence type="ECO:0000256" key="3">
    <source>
        <dbReference type="ARBA" id="ARBA00022729"/>
    </source>
</evidence>
<dbReference type="RefSeq" id="WP_141995793.1">
    <property type="nucleotide sequence ID" value="NZ_VFML01000001.1"/>
</dbReference>
<dbReference type="GO" id="GO:0055052">
    <property type="term" value="C:ATP-binding cassette (ABC) transporter complex, substrate-binding subunit-containing"/>
    <property type="evidence" value="ECO:0007669"/>
    <property type="project" value="TreeGrafter"/>
</dbReference>
<dbReference type="Gene3D" id="3.40.190.10">
    <property type="entry name" value="Periplasmic binding protein-like II"/>
    <property type="match status" value="2"/>
</dbReference>
<feature type="chain" id="PRO_5039606580" evidence="4">
    <location>
        <begin position="25"/>
        <end position="428"/>
    </location>
</feature>
<dbReference type="PROSITE" id="PS51257">
    <property type="entry name" value="PROKAR_LIPOPROTEIN"/>
    <property type="match status" value="1"/>
</dbReference>
<dbReference type="GO" id="GO:1901982">
    <property type="term" value="F:maltose binding"/>
    <property type="evidence" value="ECO:0007669"/>
    <property type="project" value="TreeGrafter"/>
</dbReference>
<dbReference type="GO" id="GO:0015768">
    <property type="term" value="P:maltose transport"/>
    <property type="evidence" value="ECO:0007669"/>
    <property type="project" value="TreeGrafter"/>
</dbReference>
<comment type="caution">
    <text evidence="5">The sequence shown here is derived from an EMBL/GenBank/DDBJ whole genome shotgun (WGS) entry which is preliminary data.</text>
</comment>
<keyword evidence="2" id="KW-0813">Transport</keyword>
<dbReference type="CDD" id="cd14747">
    <property type="entry name" value="PBP2_MalE"/>
    <property type="match status" value="1"/>
</dbReference>
<dbReference type="Pfam" id="PF01547">
    <property type="entry name" value="SBP_bac_1"/>
    <property type="match status" value="1"/>
</dbReference>
<dbReference type="PANTHER" id="PTHR30061">
    <property type="entry name" value="MALTOSE-BINDING PERIPLASMIC PROTEIN"/>
    <property type="match status" value="1"/>
</dbReference>
<gene>
    <name evidence="5" type="ORF">FB471_0574</name>
</gene>
<dbReference type="EMBL" id="VFML01000001">
    <property type="protein sequence ID" value="TQJ00923.1"/>
    <property type="molecule type" value="Genomic_DNA"/>
</dbReference>
<dbReference type="SUPFAM" id="SSF53850">
    <property type="entry name" value="Periplasmic binding protein-like II"/>
    <property type="match status" value="1"/>
</dbReference>
<dbReference type="AlphaFoldDB" id="A0A542DCX9"/>
<reference evidence="5 6" key="1">
    <citation type="submission" date="2019-06" db="EMBL/GenBank/DDBJ databases">
        <title>Sequencing the genomes of 1000 actinobacteria strains.</title>
        <authorList>
            <person name="Klenk H.-P."/>
        </authorList>
    </citation>
    <scope>NUCLEOTIDE SEQUENCE [LARGE SCALE GENOMIC DNA]</scope>
    <source>
        <strain evidence="5 6">DSM 45679</strain>
    </source>
</reference>